<feature type="non-terminal residue" evidence="1">
    <location>
        <position position="73"/>
    </location>
</feature>
<sequence length="73" mass="8445">NEAELQPREIVEWIRRGETRRVADLPGITPRELFIGETHAIFTIYFPFFPSLLLQSLTSVLNFLSIPCEIVGW</sequence>
<evidence type="ECO:0000313" key="1">
    <source>
        <dbReference type="EMBL" id="GMR41418.1"/>
    </source>
</evidence>
<keyword evidence="2" id="KW-1185">Reference proteome</keyword>
<organism evidence="1 2">
    <name type="scientific">Pristionchus mayeri</name>
    <dbReference type="NCBI Taxonomy" id="1317129"/>
    <lineage>
        <taxon>Eukaryota</taxon>
        <taxon>Metazoa</taxon>
        <taxon>Ecdysozoa</taxon>
        <taxon>Nematoda</taxon>
        <taxon>Chromadorea</taxon>
        <taxon>Rhabditida</taxon>
        <taxon>Rhabditina</taxon>
        <taxon>Diplogasteromorpha</taxon>
        <taxon>Diplogasteroidea</taxon>
        <taxon>Neodiplogasteridae</taxon>
        <taxon>Pristionchus</taxon>
    </lineage>
</organism>
<comment type="caution">
    <text evidence="1">The sequence shown here is derived from an EMBL/GenBank/DDBJ whole genome shotgun (WGS) entry which is preliminary data.</text>
</comment>
<accession>A0AAN5C8C7</accession>
<name>A0AAN5C8C7_9BILA</name>
<evidence type="ECO:0000313" key="2">
    <source>
        <dbReference type="Proteomes" id="UP001328107"/>
    </source>
</evidence>
<protein>
    <submittedName>
        <fullName evidence="1">Uncharacterized protein</fullName>
    </submittedName>
</protein>
<dbReference type="AlphaFoldDB" id="A0AAN5C8C7"/>
<reference evidence="2" key="1">
    <citation type="submission" date="2022-10" db="EMBL/GenBank/DDBJ databases">
        <title>Genome assembly of Pristionchus species.</title>
        <authorList>
            <person name="Yoshida K."/>
            <person name="Sommer R.J."/>
        </authorList>
    </citation>
    <scope>NUCLEOTIDE SEQUENCE [LARGE SCALE GENOMIC DNA]</scope>
    <source>
        <strain evidence="2">RS5460</strain>
    </source>
</reference>
<proteinExistence type="predicted"/>
<gene>
    <name evidence="1" type="ORF">PMAYCL1PPCAC_11613</name>
</gene>
<dbReference type="EMBL" id="BTRK01000003">
    <property type="protein sequence ID" value="GMR41418.1"/>
    <property type="molecule type" value="Genomic_DNA"/>
</dbReference>
<dbReference type="Proteomes" id="UP001328107">
    <property type="component" value="Unassembled WGS sequence"/>
</dbReference>
<feature type="non-terminal residue" evidence="1">
    <location>
        <position position="1"/>
    </location>
</feature>